<evidence type="ECO:0000313" key="5">
    <source>
        <dbReference type="Proteomes" id="UP000823933"/>
    </source>
</evidence>
<dbReference type="PANTHER" id="PTHR45766">
    <property type="entry name" value="DNA ANNEALING HELICASE AND ENDONUCLEASE ZRANB3 FAMILY MEMBER"/>
    <property type="match status" value="1"/>
</dbReference>
<feature type="domain" description="Helicase C-terminal" evidence="3">
    <location>
        <begin position="386"/>
        <end position="538"/>
    </location>
</feature>
<dbReference type="Pfam" id="PF00271">
    <property type="entry name" value="Helicase_C"/>
    <property type="match status" value="1"/>
</dbReference>
<dbReference type="InterPro" id="IPR001650">
    <property type="entry name" value="Helicase_C-like"/>
</dbReference>
<dbReference type="PROSITE" id="PS51192">
    <property type="entry name" value="HELICASE_ATP_BIND_1"/>
    <property type="match status" value="1"/>
</dbReference>
<dbReference type="InterPro" id="IPR000330">
    <property type="entry name" value="SNF2_N"/>
</dbReference>
<dbReference type="SMART" id="SM00487">
    <property type="entry name" value="DEXDc"/>
    <property type="match status" value="1"/>
</dbReference>
<dbReference type="GO" id="GO:0004386">
    <property type="term" value="F:helicase activity"/>
    <property type="evidence" value="ECO:0007669"/>
    <property type="project" value="UniProtKB-KW"/>
</dbReference>
<feature type="domain" description="Helicase ATP-binding" evidence="2">
    <location>
        <begin position="82"/>
        <end position="255"/>
    </location>
</feature>
<dbReference type="EMBL" id="DXHQ01000037">
    <property type="protein sequence ID" value="HIW08411.1"/>
    <property type="molecule type" value="Genomic_DNA"/>
</dbReference>
<dbReference type="Pfam" id="PF00176">
    <property type="entry name" value="SNF2-rel_dom"/>
    <property type="match status" value="1"/>
</dbReference>
<gene>
    <name evidence="4" type="ORF">H9890_03290</name>
</gene>
<dbReference type="PANTHER" id="PTHR45766:SF6">
    <property type="entry name" value="SWI_SNF-RELATED MATRIX-ASSOCIATED ACTIN-DEPENDENT REGULATOR OF CHROMATIN SUBFAMILY A-LIKE PROTEIN 1"/>
    <property type="match status" value="1"/>
</dbReference>
<dbReference type="InterPro" id="IPR049730">
    <property type="entry name" value="SNF2/RAD54-like_C"/>
</dbReference>
<keyword evidence="4" id="KW-0347">Helicase</keyword>
<evidence type="ECO:0000259" key="3">
    <source>
        <dbReference type="PROSITE" id="PS51194"/>
    </source>
</evidence>
<keyword evidence="4" id="KW-0067">ATP-binding</keyword>
<dbReference type="Gene3D" id="3.40.50.10810">
    <property type="entry name" value="Tandem AAA-ATPase domain"/>
    <property type="match status" value="1"/>
</dbReference>
<evidence type="ECO:0000259" key="2">
    <source>
        <dbReference type="PROSITE" id="PS51192"/>
    </source>
</evidence>
<dbReference type="GO" id="GO:0031297">
    <property type="term" value="P:replication fork processing"/>
    <property type="evidence" value="ECO:0007669"/>
    <property type="project" value="TreeGrafter"/>
</dbReference>
<dbReference type="SMART" id="SM00490">
    <property type="entry name" value="HELICc"/>
    <property type="match status" value="1"/>
</dbReference>
<dbReference type="AlphaFoldDB" id="A0A9D1QAF2"/>
<accession>A0A9D1QAF2</accession>
<proteinExistence type="predicted"/>
<dbReference type="GO" id="GO:0016787">
    <property type="term" value="F:hydrolase activity"/>
    <property type="evidence" value="ECO:0007669"/>
    <property type="project" value="UniProtKB-KW"/>
</dbReference>
<sequence length="539" mass="59824">MLRWNKTARTYSAPVTLDLLDVLAQIFPLPDTVEAERRRLAGIARQLDAQRAASEPVPLTSYPVRAKMFRHQVRAANMALIQLSSKPSAGFGLLFEMGCGKTLTAIAIMGALYCQHKITRVLVVAPSSVCSVWPHDLAAFAAFPYEVRVLLGEKKQRLEALHSLTDYPNTANRLLVAVINYEATHREGIFEALEGYAADLIVCDESQRIKNPRAAQSRAVQMLGDNAACRLILSGTPVQNSVIDLYSQYRFLDPGVFGANFYAFRNRYCQMGGYGGHEVVGYQHMDELTRKEHSIALRVTKAECLDLPGQTFVRRYVQLEPAVRRLYAQIARASCAELENGEHVTASIVLTKLLRLMQLTGGFVQADGGDRPRPAGSAKLDALADILEDYVQEAGQKLVVFARFRPEIAAICQLLEQRGIRYGRIDGEVPMDQRGAIVETFQQDPGVKVFVAQIQTAGLGITLHAASAAVFYSLDFNYANYAQALARIHRIGQAQPVTYIHLLAEHTVDDQVLDALERKEDLARTIVDGWKNYFRGDTP</sequence>
<reference evidence="4" key="1">
    <citation type="journal article" date="2021" name="PeerJ">
        <title>Extensive microbial diversity within the chicken gut microbiome revealed by metagenomics and culture.</title>
        <authorList>
            <person name="Gilroy R."/>
            <person name="Ravi A."/>
            <person name="Getino M."/>
            <person name="Pursley I."/>
            <person name="Horton D.L."/>
            <person name="Alikhan N.F."/>
            <person name="Baker D."/>
            <person name="Gharbi K."/>
            <person name="Hall N."/>
            <person name="Watson M."/>
            <person name="Adriaenssens E.M."/>
            <person name="Foster-Nyarko E."/>
            <person name="Jarju S."/>
            <person name="Secka A."/>
            <person name="Antonio M."/>
            <person name="Oren A."/>
            <person name="Chaudhuri R.R."/>
            <person name="La Ragione R."/>
            <person name="Hildebrand F."/>
            <person name="Pallen M.J."/>
        </authorList>
    </citation>
    <scope>NUCLEOTIDE SEQUENCE</scope>
    <source>
        <strain evidence="4">ChiHcolR34-3080</strain>
    </source>
</reference>
<dbReference type="InterPro" id="IPR014001">
    <property type="entry name" value="Helicase_ATP-bd"/>
</dbReference>
<organism evidence="4 5">
    <name type="scientific">Candidatus Faecalibacterium intestinigallinarum</name>
    <dbReference type="NCBI Taxonomy" id="2838581"/>
    <lineage>
        <taxon>Bacteria</taxon>
        <taxon>Bacillati</taxon>
        <taxon>Bacillota</taxon>
        <taxon>Clostridia</taxon>
        <taxon>Eubacteriales</taxon>
        <taxon>Oscillospiraceae</taxon>
        <taxon>Faecalibacterium</taxon>
    </lineage>
</organism>
<protein>
    <submittedName>
        <fullName evidence="4">DEAD/DEAH box helicase</fullName>
    </submittedName>
</protein>
<dbReference type="InterPro" id="IPR027417">
    <property type="entry name" value="P-loop_NTPase"/>
</dbReference>
<dbReference type="Gene3D" id="3.40.50.300">
    <property type="entry name" value="P-loop containing nucleotide triphosphate hydrolases"/>
    <property type="match status" value="1"/>
</dbReference>
<comment type="caution">
    <text evidence="4">The sequence shown here is derived from an EMBL/GenBank/DDBJ whole genome shotgun (WGS) entry which is preliminary data.</text>
</comment>
<dbReference type="PROSITE" id="PS51194">
    <property type="entry name" value="HELICASE_CTER"/>
    <property type="match status" value="1"/>
</dbReference>
<dbReference type="InterPro" id="IPR038718">
    <property type="entry name" value="SNF2-like_sf"/>
</dbReference>
<dbReference type="SUPFAM" id="SSF52540">
    <property type="entry name" value="P-loop containing nucleoside triphosphate hydrolases"/>
    <property type="match status" value="2"/>
</dbReference>
<name>A0A9D1QAF2_9FIRM</name>
<reference evidence="4" key="2">
    <citation type="submission" date="2021-04" db="EMBL/GenBank/DDBJ databases">
        <authorList>
            <person name="Gilroy R."/>
        </authorList>
    </citation>
    <scope>NUCLEOTIDE SEQUENCE</scope>
    <source>
        <strain evidence="4">ChiHcolR34-3080</strain>
    </source>
</reference>
<keyword evidence="1" id="KW-0378">Hydrolase</keyword>
<evidence type="ECO:0000256" key="1">
    <source>
        <dbReference type="ARBA" id="ARBA00022801"/>
    </source>
</evidence>
<dbReference type="GO" id="GO:0005524">
    <property type="term" value="F:ATP binding"/>
    <property type="evidence" value="ECO:0007669"/>
    <property type="project" value="InterPro"/>
</dbReference>
<dbReference type="CDD" id="cd18793">
    <property type="entry name" value="SF2_C_SNF"/>
    <property type="match status" value="1"/>
</dbReference>
<dbReference type="Proteomes" id="UP000823933">
    <property type="component" value="Unassembled WGS sequence"/>
</dbReference>
<dbReference type="GO" id="GO:0006281">
    <property type="term" value="P:DNA repair"/>
    <property type="evidence" value="ECO:0007669"/>
    <property type="project" value="TreeGrafter"/>
</dbReference>
<keyword evidence="4" id="KW-0547">Nucleotide-binding</keyword>
<evidence type="ECO:0000313" key="4">
    <source>
        <dbReference type="EMBL" id="HIW08411.1"/>
    </source>
</evidence>